<evidence type="ECO:0000259" key="1">
    <source>
        <dbReference type="Pfam" id="PF23864"/>
    </source>
</evidence>
<dbReference type="EMBL" id="AP031573">
    <property type="protein sequence ID" value="BFM45269.1"/>
    <property type="molecule type" value="Genomic_DNA"/>
</dbReference>
<feature type="domain" description="DUF7222" evidence="1">
    <location>
        <begin position="36"/>
        <end position="116"/>
    </location>
</feature>
<reference evidence="2" key="1">
    <citation type="submission" date="2024-05" db="EMBL/GenBank/DDBJ databases">
        <title>Whole-Genome Sequence of CFS9, a Potential Fish Probiotic Isolated from the Body Surface of Silurus asotus.</title>
        <authorList>
            <person name="Kojima M."/>
            <person name="Tobioka K."/>
            <person name="Yokota K."/>
            <person name="Nakatani H."/>
            <person name="Hori K."/>
            <person name="Tamaru Y."/>
            <person name="Okazaki F."/>
        </authorList>
    </citation>
    <scope>NUCLEOTIDE SEQUENCE</scope>
    <source>
        <strain evidence="2">CFS9</strain>
    </source>
</reference>
<proteinExistence type="predicted"/>
<dbReference type="RefSeq" id="WP_369616269.1">
    <property type="nucleotide sequence ID" value="NZ_AP031573.1"/>
</dbReference>
<protein>
    <recommendedName>
        <fullName evidence="1">DUF7222 domain-containing protein</fullName>
    </recommendedName>
</protein>
<dbReference type="AlphaFoldDB" id="A0AAT9H657"/>
<sequence length="119" mass="14019">MKAFKQSAYSQYRVSDTFNKIIRRNISSYNGKPKAQLKAFLLDLQKGGCISGMISEFIYHADCKAFYIEYIDDLEGIRSELEEAIGEPIGNRFQNPHYTFMCWLCFEEYCFNLYTRVFE</sequence>
<gene>
    <name evidence="2" type="ORF">CFS9_39100</name>
</gene>
<accession>A0AAT9H657</accession>
<dbReference type="InterPro" id="IPR055646">
    <property type="entry name" value="DUF7222"/>
</dbReference>
<evidence type="ECO:0000313" key="2">
    <source>
        <dbReference type="EMBL" id="BFM45269.1"/>
    </source>
</evidence>
<name>A0AAT9H657_9FLAO</name>
<dbReference type="Pfam" id="PF23864">
    <property type="entry name" value="DUF7222"/>
    <property type="match status" value="1"/>
</dbReference>
<organism evidence="2">
    <name type="scientific">Flavobacterium sp. CFS9</name>
    <dbReference type="NCBI Taxonomy" id="3143118"/>
    <lineage>
        <taxon>Bacteria</taxon>
        <taxon>Pseudomonadati</taxon>
        <taxon>Bacteroidota</taxon>
        <taxon>Flavobacteriia</taxon>
        <taxon>Flavobacteriales</taxon>
        <taxon>Flavobacteriaceae</taxon>
        <taxon>Flavobacterium</taxon>
    </lineage>
</organism>